<feature type="compositionally biased region" description="Polar residues" evidence="1">
    <location>
        <begin position="185"/>
        <end position="195"/>
    </location>
</feature>
<dbReference type="Proteomes" id="UP000279236">
    <property type="component" value="Unassembled WGS sequence"/>
</dbReference>
<evidence type="ECO:0000313" key="3">
    <source>
        <dbReference type="Proteomes" id="UP000279236"/>
    </source>
</evidence>
<dbReference type="GeneID" id="39587269"/>
<dbReference type="RefSeq" id="XP_028473408.1">
    <property type="nucleotide sequence ID" value="XM_028618452.1"/>
</dbReference>
<dbReference type="EMBL" id="RSCE01000013">
    <property type="protein sequence ID" value="RSH78261.1"/>
    <property type="molecule type" value="Genomic_DNA"/>
</dbReference>
<sequence>MGSSLSTPISQNDLNASTSSFSRLPSLASYFRSPPQEQFVHTHPEDAGRRLKAVADIEIENLLATKLPRELVHRILDDAEVWGECRVENRRALSVASSGLSPRGRRGFEWGMEQDDELSREMEQGEHEGGGLVDAPGKVWYLVSPPIGCAAEKVKKKEPSVGGEYDYEYAPTAHRNMTRGARQDPGQQLEQQDGPHSSLHDPSEHASGYSSGPSKRGRHWLRSVTVETFSRDQGWSDNQAAYGTYNQSYSWMELSLLRDGQEVPESRCTIQYNVVAGQYHKAHTVFLDTGHPLVRNARDGDRIVLWVRAMYPGWVNHIRHASLTLKSAPWAPTFSNKPRKIEGGEQE</sequence>
<accession>A0A427XHA2</accession>
<gene>
    <name evidence="2" type="ORF">EHS24_002726</name>
</gene>
<dbReference type="AlphaFoldDB" id="A0A427XHA2"/>
<proteinExistence type="predicted"/>
<evidence type="ECO:0000256" key="1">
    <source>
        <dbReference type="SAM" id="MobiDB-lite"/>
    </source>
</evidence>
<protein>
    <submittedName>
        <fullName evidence="2">Uncharacterized protein</fullName>
    </submittedName>
</protein>
<dbReference type="STRING" id="105984.A0A427XHA2"/>
<keyword evidence="3" id="KW-1185">Reference proteome</keyword>
<feature type="region of interest" description="Disordered" evidence="1">
    <location>
        <begin position="178"/>
        <end position="218"/>
    </location>
</feature>
<reference evidence="2 3" key="1">
    <citation type="submission" date="2018-11" db="EMBL/GenBank/DDBJ databases">
        <title>Genome sequence of Apiotrichum porosum DSM 27194.</title>
        <authorList>
            <person name="Aliyu H."/>
            <person name="Gorte O."/>
            <person name="Ochsenreither K."/>
        </authorList>
    </citation>
    <scope>NUCLEOTIDE SEQUENCE [LARGE SCALE GENOMIC DNA]</scope>
    <source>
        <strain evidence="2 3">DSM 27194</strain>
    </source>
</reference>
<name>A0A427XHA2_9TREE</name>
<comment type="caution">
    <text evidence="2">The sequence shown here is derived from an EMBL/GenBank/DDBJ whole genome shotgun (WGS) entry which is preliminary data.</text>
</comment>
<dbReference type="OrthoDB" id="66095at2759"/>
<evidence type="ECO:0000313" key="2">
    <source>
        <dbReference type="EMBL" id="RSH78261.1"/>
    </source>
</evidence>
<organism evidence="2 3">
    <name type="scientific">Apiotrichum porosum</name>
    <dbReference type="NCBI Taxonomy" id="105984"/>
    <lineage>
        <taxon>Eukaryota</taxon>
        <taxon>Fungi</taxon>
        <taxon>Dikarya</taxon>
        <taxon>Basidiomycota</taxon>
        <taxon>Agaricomycotina</taxon>
        <taxon>Tremellomycetes</taxon>
        <taxon>Trichosporonales</taxon>
        <taxon>Trichosporonaceae</taxon>
        <taxon>Apiotrichum</taxon>
    </lineage>
</organism>